<feature type="region of interest" description="Disordered" evidence="1">
    <location>
        <begin position="38"/>
        <end position="108"/>
    </location>
</feature>
<keyword evidence="4" id="KW-1185">Reference proteome</keyword>
<organism evidence="3 4">
    <name type="scientific">Apatococcus lobatus</name>
    <dbReference type="NCBI Taxonomy" id="904363"/>
    <lineage>
        <taxon>Eukaryota</taxon>
        <taxon>Viridiplantae</taxon>
        <taxon>Chlorophyta</taxon>
        <taxon>core chlorophytes</taxon>
        <taxon>Trebouxiophyceae</taxon>
        <taxon>Chlorellales</taxon>
        <taxon>Chlorellaceae</taxon>
        <taxon>Apatococcus</taxon>
    </lineage>
</organism>
<evidence type="ECO:0000313" key="3">
    <source>
        <dbReference type="EMBL" id="KAK9833778.1"/>
    </source>
</evidence>
<keyword evidence="2" id="KW-1133">Transmembrane helix</keyword>
<proteinExistence type="predicted"/>
<keyword evidence="2" id="KW-0812">Transmembrane</keyword>
<accession>A0AAW1RJ99</accession>
<comment type="caution">
    <text evidence="3">The sequence shown here is derived from an EMBL/GenBank/DDBJ whole genome shotgun (WGS) entry which is preliminary data.</text>
</comment>
<evidence type="ECO:0000256" key="2">
    <source>
        <dbReference type="SAM" id="Phobius"/>
    </source>
</evidence>
<protein>
    <submittedName>
        <fullName evidence="3">Uncharacterized protein</fullName>
    </submittedName>
</protein>
<keyword evidence="2" id="KW-0472">Membrane</keyword>
<dbReference type="Proteomes" id="UP001438707">
    <property type="component" value="Unassembled WGS sequence"/>
</dbReference>
<feature type="transmembrane region" description="Helical" evidence="2">
    <location>
        <begin position="132"/>
        <end position="153"/>
    </location>
</feature>
<dbReference type="AlphaFoldDB" id="A0AAW1RJ99"/>
<evidence type="ECO:0000256" key="1">
    <source>
        <dbReference type="SAM" id="MobiDB-lite"/>
    </source>
</evidence>
<feature type="compositionally biased region" description="Basic and acidic residues" evidence="1">
    <location>
        <begin position="38"/>
        <end position="48"/>
    </location>
</feature>
<dbReference type="EMBL" id="JALJOS010000010">
    <property type="protein sequence ID" value="KAK9833778.1"/>
    <property type="molecule type" value="Genomic_DNA"/>
</dbReference>
<feature type="compositionally biased region" description="Low complexity" evidence="1">
    <location>
        <begin position="70"/>
        <end position="81"/>
    </location>
</feature>
<reference evidence="3 4" key="1">
    <citation type="journal article" date="2024" name="Nat. Commun.">
        <title>Phylogenomics reveals the evolutionary origins of lichenization in chlorophyte algae.</title>
        <authorList>
            <person name="Puginier C."/>
            <person name="Libourel C."/>
            <person name="Otte J."/>
            <person name="Skaloud P."/>
            <person name="Haon M."/>
            <person name="Grisel S."/>
            <person name="Petersen M."/>
            <person name="Berrin J.G."/>
            <person name="Delaux P.M."/>
            <person name="Dal Grande F."/>
            <person name="Keller J."/>
        </authorList>
    </citation>
    <scope>NUCLEOTIDE SEQUENCE [LARGE SCALE GENOMIC DNA]</scope>
    <source>
        <strain evidence="3 4">SAG 2145</strain>
    </source>
</reference>
<evidence type="ECO:0000313" key="4">
    <source>
        <dbReference type="Proteomes" id="UP001438707"/>
    </source>
</evidence>
<name>A0AAW1RJ99_9CHLO</name>
<feature type="compositionally biased region" description="Polar residues" evidence="1">
    <location>
        <begin position="98"/>
        <end position="108"/>
    </location>
</feature>
<sequence length="244" mass="26369">MNHCSCIQPSQPCVQSGHGHLQTPRPWRSHLHHCCPERCHGSRSDHKPTPARCLSAHASRQLDDHQLQKAADPGASPADAGLHQQESQSREADGPELSTASSQAAPQLVQASASAPTVRLIGRQAARVARPAAPYAVIAVLLCTAGAFAASGWRRVVSRCRGCINCHGFGISRCSLCSGMGSVGWEGKWSHKEPCPLCLGRRFVSCPTCGGQFHRRMFNHNHNQKISADEAFAYVERGVQKLTD</sequence>
<gene>
    <name evidence="3" type="ORF">WJX74_005597</name>
</gene>